<reference evidence="10 12" key="2">
    <citation type="submission" date="2015-03" db="EMBL/GenBank/DDBJ databases">
        <authorList>
            <person name="Murphy D."/>
        </authorList>
    </citation>
    <scope>NUCLEOTIDE SEQUENCE [LARGE SCALE GENOMIC DNA]</scope>
    <source>
        <strain evidence="10 12">IP06005</strain>
    </source>
</reference>
<comment type="subcellular location">
    <subcellularLocation>
        <location evidence="1">Cell membrane</location>
        <topology evidence="1">Multi-pass membrane protein</topology>
    </subcellularLocation>
</comment>
<gene>
    <name evidence="10" type="primary">ysaS</name>
    <name evidence="10" type="ORF">ERS137965_03430</name>
    <name evidence="9" type="ORF">ERS137966_03537</name>
</gene>
<evidence type="ECO:0000256" key="7">
    <source>
        <dbReference type="ARBA" id="ARBA00023136"/>
    </source>
</evidence>
<evidence type="ECO:0000313" key="10">
    <source>
        <dbReference type="EMBL" id="CNL58056.1"/>
    </source>
</evidence>
<dbReference type="InterPro" id="IPR006306">
    <property type="entry name" value="T3SS_HrpO"/>
</dbReference>
<keyword evidence="5 8" id="KW-1133">Transmembrane helix</keyword>
<evidence type="ECO:0000313" key="12">
    <source>
        <dbReference type="Proteomes" id="UP000041595"/>
    </source>
</evidence>
<name>A0A0T9UP43_YERAL</name>
<accession>A0A0T9UP43</accession>
<keyword evidence="7 8" id="KW-0472">Membrane</keyword>
<keyword evidence="3" id="KW-1003">Cell membrane</keyword>
<evidence type="ECO:0000256" key="1">
    <source>
        <dbReference type="ARBA" id="ARBA00004651"/>
    </source>
</evidence>
<dbReference type="GO" id="GO:0009306">
    <property type="term" value="P:protein secretion"/>
    <property type="evidence" value="ECO:0007669"/>
    <property type="project" value="InterPro"/>
</dbReference>
<comment type="similarity">
    <text evidence="2">Belongs to the FliQ/MopD/SpaQ family.</text>
</comment>
<sequence length="89" mass="9450">MEEIIYASNKAMLLIVLLSAIPVMVATAVGLLIGLIQTVTQLQEQTLPFGIKLLAVFGTLFMISGWLSDKIMNYATEVLAIALSPAGVG</sequence>
<dbReference type="Proteomes" id="UP000038647">
    <property type="component" value="Unassembled WGS sequence"/>
</dbReference>
<proteinExistence type="inferred from homology"/>
<dbReference type="RefSeq" id="WP_042546901.1">
    <property type="nucleotide sequence ID" value="NZ_CABHPY010000209.1"/>
</dbReference>
<dbReference type="AlphaFoldDB" id="A0A0T9UP43"/>
<feature type="transmembrane region" description="Helical" evidence="8">
    <location>
        <begin position="49"/>
        <end position="67"/>
    </location>
</feature>
<dbReference type="Pfam" id="PF01313">
    <property type="entry name" value="Bac_export_3"/>
    <property type="match status" value="1"/>
</dbReference>
<evidence type="ECO:0000256" key="8">
    <source>
        <dbReference type="SAM" id="Phobius"/>
    </source>
</evidence>
<protein>
    <submittedName>
        <fullName evidence="10">Type III secretion apparatus protein</fullName>
    </submittedName>
</protein>
<evidence type="ECO:0000313" key="9">
    <source>
        <dbReference type="EMBL" id="CNL54605.1"/>
    </source>
</evidence>
<dbReference type="EMBL" id="CQEH01000020">
    <property type="protein sequence ID" value="CNL54605.1"/>
    <property type="molecule type" value="Genomic_DNA"/>
</dbReference>
<evidence type="ECO:0000313" key="11">
    <source>
        <dbReference type="Proteomes" id="UP000038647"/>
    </source>
</evidence>
<keyword evidence="4 8" id="KW-0812">Transmembrane</keyword>
<dbReference type="Proteomes" id="UP000041595">
    <property type="component" value="Unassembled WGS sequence"/>
</dbReference>
<evidence type="ECO:0000256" key="5">
    <source>
        <dbReference type="ARBA" id="ARBA00022989"/>
    </source>
</evidence>
<dbReference type="PIRSF" id="PIRSF004669">
    <property type="entry name" value="FliQ"/>
    <property type="match status" value="1"/>
</dbReference>
<evidence type="ECO:0000256" key="4">
    <source>
        <dbReference type="ARBA" id="ARBA00022692"/>
    </source>
</evidence>
<organism evidence="10 12">
    <name type="scientific">Yersinia aldovae</name>
    <dbReference type="NCBI Taxonomy" id="29483"/>
    <lineage>
        <taxon>Bacteria</taxon>
        <taxon>Pseudomonadati</taxon>
        <taxon>Pseudomonadota</taxon>
        <taxon>Gammaproteobacteria</taxon>
        <taxon>Enterobacterales</taxon>
        <taxon>Yersiniaceae</taxon>
        <taxon>Yersinia</taxon>
    </lineage>
</organism>
<evidence type="ECO:0000256" key="2">
    <source>
        <dbReference type="ARBA" id="ARBA00006156"/>
    </source>
</evidence>
<dbReference type="STRING" id="1453495.AT01_1836"/>
<dbReference type="OrthoDB" id="9806440at2"/>
<evidence type="ECO:0000256" key="6">
    <source>
        <dbReference type="ARBA" id="ARBA00023026"/>
    </source>
</evidence>
<evidence type="ECO:0000256" key="3">
    <source>
        <dbReference type="ARBA" id="ARBA00022475"/>
    </source>
</evidence>
<keyword evidence="11" id="KW-1185">Reference proteome</keyword>
<keyword evidence="6" id="KW-0843">Virulence</keyword>
<dbReference type="PANTHER" id="PTHR34040:SF7">
    <property type="entry name" value="SURFACE PRESENTATION OF ANTIGENS PROTEIN SPAQ"/>
    <property type="match status" value="1"/>
</dbReference>
<dbReference type="PRINTS" id="PR00952">
    <property type="entry name" value="TYPE3IMQPROT"/>
</dbReference>
<dbReference type="PANTHER" id="PTHR34040">
    <property type="entry name" value="FLAGELLAR BIOSYNTHETIC PROTEIN FLIQ"/>
    <property type="match status" value="1"/>
</dbReference>
<dbReference type="InterPro" id="IPR002191">
    <property type="entry name" value="Bac_export_3"/>
</dbReference>
<feature type="transmembrane region" description="Helical" evidence="8">
    <location>
        <begin position="12"/>
        <end position="37"/>
    </location>
</feature>
<dbReference type="GO" id="GO:0005886">
    <property type="term" value="C:plasma membrane"/>
    <property type="evidence" value="ECO:0007669"/>
    <property type="project" value="UniProtKB-SubCell"/>
</dbReference>
<dbReference type="GeneID" id="45571005"/>
<dbReference type="NCBIfam" id="TIGR01403">
    <property type="entry name" value="fliQ_rel_III"/>
    <property type="match status" value="1"/>
</dbReference>
<reference evidence="9 11" key="1">
    <citation type="submission" date="2015-03" db="EMBL/GenBank/DDBJ databases">
        <authorList>
            <consortium name="Pathogen Informatics"/>
            <person name="Murphy D."/>
        </authorList>
    </citation>
    <scope>NUCLEOTIDE SEQUENCE [LARGE SCALE GENOMIC DNA]</scope>
    <source>
        <strain evidence="9 11">IP08791</strain>
    </source>
</reference>
<dbReference type="EMBL" id="CQEJ01000023">
    <property type="protein sequence ID" value="CNL58056.1"/>
    <property type="molecule type" value="Genomic_DNA"/>
</dbReference>